<keyword evidence="3" id="KW-1185">Reference proteome</keyword>
<feature type="domain" description="Aminoglycoside phosphotransferase" evidence="1">
    <location>
        <begin position="34"/>
        <end position="248"/>
    </location>
</feature>
<dbReference type="EMBL" id="QLTT01000014">
    <property type="protein sequence ID" value="RAS59527.1"/>
    <property type="molecule type" value="Genomic_DNA"/>
</dbReference>
<dbReference type="InterPro" id="IPR011009">
    <property type="entry name" value="Kinase-like_dom_sf"/>
</dbReference>
<dbReference type="RefSeq" id="WP_215732641.1">
    <property type="nucleotide sequence ID" value="NZ_QLTT01000014.1"/>
</dbReference>
<evidence type="ECO:0000313" key="2">
    <source>
        <dbReference type="EMBL" id="RAS59527.1"/>
    </source>
</evidence>
<dbReference type="Gene3D" id="3.90.1200.10">
    <property type="match status" value="1"/>
</dbReference>
<sequence length="300" mass="33450">MSATATDGALPGPDQLRALCAEYGVDSADAQLLHARSNAVYLLPHDDLVIRMAPATDLRRQRARTTVMVTRWLAEQDPTIALAPAGGDQPVEAAGAIATFWPYRPALENPPMHEIADLIRRLHNTPAPPFPVPPHEPLVRLREALADDRARDEPVLSEQDRRWLQNRAEHLVQTYDHTDWPLGKGLVHCDVHAENVVFSDGWKLIDFDQVCLGPREFDLVSALPDHFHQSEAERRALLTAYGYDLLGWKGWVVVRDIIEMHSLSSYLRLASTVPAAATELGHRVASLRNGDRTARWTAVS</sequence>
<comment type="caution">
    <text evidence="2">The sequence shown here is derived from an EMBL/GenBank/DDBJ whole genome shotgun (WGS) entry which is preliminary data.</text>
</comment>
<dbReference type="Pfam" id="PF01636">
    <property type="entry name" value="APH"/>
    <property type="match status" value="1"/>
</dbReference>
<evidence type="ECO:0000313" key="3">
    <source>
        <dbReference type="Proteomes" id="UP000248714"/>
    </source>
</evidence>
<dbReference type="Proteomes" id="UP000248714">
    <property type="component" value="Unassembled WGS sequence"/>
</dbReference>
<dbReference type="InterPro" id="IPR002575">
    <property type="entry name" value="Aminoglycoside_PTrfase"/>
</dbReference>
<reference evidence="2 3" key="1">
    <citation type="submission" date="2018-06" db="EMBL/GenBank/DDBJ databases">
        <title>Genomic Encyclopedia of Type Strains, Phase IV (KMG-IV): sequencing the most valuable type-strain genomes for metagenomic binning, comparative biology and taxonomic classification.</title>
        <authorList>
            <person name="Goeker M."/>
        </authorList>
    </citation>
    <scope>NUCLEOTIDE SEQUENCE [LARGE SCALE GENOMIC DNA]</scope>
    <source>
        <strain evidence="2 3">DSM 45479</strain>
    </source>
</reference>
<organism evidence="2 3">
    <name type="scientific">Lentzea atacamensis</name>
    <dbReference type="NCBI Taxonomy" id="531938"/>
    <lineage>
        <taxon>Bacteria</taxon>
        <taxon>Bacillati</taxon>
        <taxon>Actinomycetota</taxon>
        <taxon>Actinomycetes</taxon>
        <taxon>Pseudonocardiales</taxon>
        <taxon>Pseudonocardiaceae</taxon>
        <taxon>Lentzea</taxon>
    </lineage>
</organism>
<name>A0ABX9DWP9_9PSEU</name>
<evidence type="ECO:0000259" key="1">
    <source>
        <dbReference type="Pfam" id="PF01636"/>
    </source>
</evidence>
<gene>
    <name evidence="2" type="ORF">C8D87_114139</name>
</gene>
<accession>A0ABX9DWP9</accession>
<proteinExistence type="predicted"/>
<protein>
    <submittedName>
        <fullName evidence="2">Phosphotransferase family enzyme</fullName>
    </submittedName>
</protein>
<dbReference type="SUPFAM" id="SSF56112">
    <property type="entry name" value="Protein kinase-like (PK-like)"/>
    <property type="match status" value="1"/>
</dbReference>